<keyword evidence="6 9" id="KW-0804">Transcription</keyword>
<feature type="domain" description="Transcription factor Tfb2 C-terminal" evidence="10">
    <location>
        <begin position="352"/>
        <end position="416"/>
    </location>
</feature>
<dbReference type="GO" id="GO:0001671">
    <property type="term" value="F:ATPase activator activity"/>
    <property type="evidence" value="ECO:0007669"/>
    <property type="project" value="InterPro"/>
</dbReference>
<dbReference type="AlphaFoldDB" id="A0A059F5M2"/>
<dbReference type="PANTHER" id="PTHR13152:SF0">
    <property type="entry name" value="GENERAL TRANSCRIPTION FACTOR IIH SUBUNIT 4"/>
    <property type="match status" value="1"/>
</dbReference>
<dbReference type="GO" id="GO:0006289">
    <property type="term" value="P:nucleotide-excision repair"/>
    <property type="evidence" value="ECO:0007669"/>
    <property type="project" value="InterPro"/>
</dbReference>
<dbReference type="Gene3D" id="3.30.70.2610">
    <property type="match status" value="1"/>
</dbReference>
<keyword evidence="8 9" id="KW-0539">Nucleus</keyword>
<dbReference type="STRING" id="1288291.A0A059F5M2"/>
<dbReference type="VEuPathDB" id="MicrosporidiaDB:H312_00153"/>
<name>A0A059F5M2_9MICR</name>
<dbReference type="InterPro" id="IPR040662">
    <property type="entry name" value="Tfb2_C"/>
</dbReference>
<protein>
    <recommendedName>
        <fullName evidence="9">RNA polymerase II transcription factor B subunit 2</fullName>
    </recommendedName>
</protein>
<dbReference type="InterPro" id="IPR004598">
    <property type="entry name" value="TFIIH_p52/Tfb2"/>
</dbReference>
<evidence type="ECO:0000256" key="8">
    <source>
        <dbReference type="ARBA" id="ARBA00023242"/>
    </source>
</evidence>
<evidence type="ECO:0000256" key="1">
    <source>
        <dbReference type="ARBA" id="ARBA00002817"/>
    </source>
</evidence>
<evidence type="ECO:0000256" key="7">
    <source>
        <dbReference type="ARBA" id="ARBA00023204"/>
    </source>
</evidence>
<dbReference type="EMBL" id="KK365130">
    <property type="protein sequence ID" value="KCZ82495.1"/>
    <property type="molecule type" value="Genomic_DNA"/>
</dbReference>
<comment type="function">
    <text evidence="1">Component of the general transcription and DNA repair factor IIH (TFIIH) core complex, which is involved in general and transcription-coupled nucleotide excision repair (NER) of damaged DNA and, when complexed to TFIIK, in RNA transcription by RNA polymerase II. In NER, TFIIH acts by opening DNA around the lesion to allow the excision of the damaged oligonucleotide and its replacement by a new DNA fragment. In transcription, TFIIH has an essential role in transcription initiation. When the pre-initiation complex (PIC) has been established, TFIIH is required for promoter opening and promoter escape. Phosphorylation of the C-terminal tail (CTD) of the largest subunit of RNA polymerase II by the kinase module TFIIK controls the initiation of transcription.</text>
</comment>
<comment type="similarity">
    <text evidence="3 9">Belongs to the TFB2 family.</text>
</comment>
<dbReference type="GO" id="GO:0000439">
    <property type="term" value="C:transcription factor TFIIH core complex"/>
    <property type="evidence" value="ECO:0007669"/>
    <property type="project" value="InterPro"/>
</dbReference>
<reference evidence="12" key="1">
    <citation type="submission" date="2013-02" db="EMBL/GenBank/DDBJ databases">
        <authorList>
            <consortium name="The Broad Institute Genome Sequencing Platform"/>
            <person name="Cuomo C."/>
            <person name="Becnel J."/>
            <person name="Sanscrainte N."/>
            <person name="Walker B."/>
            <person name="Young S.K."/>
            <person name="Zeng Q."/>
            <person name="Gargeya S."/>
            <person name="Fitzgerald M."/>
            <person name="Haas B."/>
            <person name="Abouelleil A."/>
            <person name="Alvarado L."/>
            <person name="Arachchi H.M."/>
            <person name="Berlin A.M."/>
            <person name="Chapman S.B."/>
            <person name="Dewar J."/>
            <person name="Goldberg J."/>
            <person name="Griggs A."/>
            <person name="Gujja S."/>
            <person name="Hansen M."/>
            <person name="Howarth C."/>
            <person name="Imamovic A."/>
            <person name="Larimer J."/>
            <person name="McCowan C."/>
            <person name="Murphy C."/>
            <person name="Neiman D."/>
            <person name="Pearson M."/>
            <person name="Priest M."/>
            <person name="Roberts A."/>
            <person name="Saif S."/>
            <person name="Shea T."/>
            <person name="Sisk P."/>
            <person name="Sykes S."/>
            <person name="Wortman J."/>
            <person name="Nusbaum C."/>
            <person name="Birren B."/>
        </authorList>
    </citation>
    <scope>NUCLEOTIDE SEQUENCE [LARGE SCALE GENOMIC DNA]</scope>
    <source>
        <strain evidence="12">PRA339</strain>
    </source>
</reference>
<dbReference type="GO" id="GO:0005675">
    <property type="term" value="C:transcription factor TFIIH holo complex"/>
    <property type="evidence" value="ECO:0007669"/>
    <property type="project" value="TreeGrafter"/>
</dbReference>
<evidence type="ECO:0000256" key="6">
    <source>
        <dbReference type="ARBA" id="ARBA00023163"/>
    </source>
</evidence>
<evidence type="ECO:0000313" key="12">
    <source>
        <dbReference type="Proteomes" id="UP000030655"/>
    </source>
</evidence>
<comment type="subcellular location">
    <subcellularLocation>
        <location evidence="2 9">Nucleus</location>
    </subcellularLocation>
</comment>
<evidence type="ECO:0000256" key="9">
    <source>
        <dbReference type="RuleBase" id="RU364024"/>
    </source>
</evidence>
<evidence type="ECO:0000256" key="3">
    <source>
        <dbReference type="ARBA" id="ARBA00007132"/>
    </source>
</evidence>
<keyword evidence="4 9" id="KW-0227">DNA damage</keyword>
<evidence type="ECO:0000256" key="5">
    <source>
        <dbReference type="ARBA" id="ARBA00023015"/>
    </source>
</evidence>
<dbReference type="Proteomes" id="UP000030655">
    <property type="component" value="Unassembled WGS sequence"/>
</dbReference>
<dbReference type="Pfam" id="PF18307">
    <property type="entry name" value="Tfb2_C"/>
    <property type="match status" value="1"/>
</dbReference>
<organism evidence="11 12">
    <name type="scientific">Anncaliia algerae PRA339</name>
    <dbReference type="NCBI Taxonomy" id="1288291"/>
    <lineage>
        <taxon>Eukaryota</taxon>
        <taxon>Fungi</taxon>
        <taxon>Fungi incertae sedis</taxon>
        <taxon>Microsporidia</taxon>
        <taxon>Tubulinosematoidea</taxon>
        <taxon>Tubulinosematidae</taxon>
        <taxon>Anncaliia</taxon>
    </lineage>
</organism>
<proteinExistence type="inferred from homology"/>
<dbReference type="OrthoDB" id="364513at2759"/>
<keyword evidence="12" id="KW-1185">Reference proteome</keyword>
<dbReference type="GO" id="GO:0003690">
    <property type="term" value="F:double-stranded DNA binding"/>
    <property type="evidence" value="ECO:0007669"/>
    <property type="project" value="TreeGrafter"/>
</dbReference>
<dbReference type="HOGENOM" id="CLU_027280_4_0_1"/>
<evidence type="ECO:0000256" key="2">
    <source>
        <dbReference type="ARBA" id="ARBA00004123"/>
    </source>
</evidence>
<accession>A0A059F5M2</accession>
<gene>
    <name evidence="11" type="ORF">H312_00153</name>
</gene>
<keyword evidence="7 9" id="KW-0234">DNA repair</keyword>
<sequence>MNNSTTDLIQFLNTLPPEDLLKFYEHSSIIILIIKTLSKDTTKIIFDLLWNNISFSGKQLQIKNHLKILKNLRFIEKKEDRIKLIDSIKINLINEFNKLEESNEFMLCKCKKYESKVEDDLISQFSSVVTSHLCKIKENKNKLEDILHNIVDPHHFNPLVKKILGKKNLLDGNNKITYKGFEFLLKSKKEQTWFFLLEGILFLKSEDQIKLFLCLSKLSRLKNGVLYEFTTNMINELKFFNDIGILELKNGNHFYLNESFSNLFMFKIPPAKKFLIIETNHKIYAYTNSAYDKSILTQFCEIHSELPSVTVCSLSLENINKAFERGITGEQIVNYLENYSNNVPQAIKELIFVYEKQKNRIRINEGYLYKNFLNIVDYEKTVKFCAENGFLLGKDPQARVLIVKNEAHSYVKEFVKRNI</sequence>
<evidence type="ECO:0000313" key="11">
    <source>
        <dbReference type="EMBL" id="KCZ82495.1"/>
    </source>
</evidence>
<dbReference type="PANTHER" id="PTHR13152">
    <property type="entry name" value="TFIIH, POLYPEPTIDE 4"/>
    <property type="match status" value="1"/>
</dbReference>
<reference evidence="11 12" key="2">
    <citation type="submission" date="2014-03" db="EMBL/GenBank/DDBJ databases">
        <title>The Genome Sequence of Anncaliia algerae insect isolate PRA339.</title>
        <authorList>
            <consortium name="The Broad Institute Genome Sequencing Platform"/>
            <consortium name="The Broad Institute Genome Sequencing Center for Infectious Disease"/>
            <person name="Cuomo C."/>
            <person name="Becnel J."/>
            <person name="Sanscrainte N."/>
            <person name="Walker B."/>
            <person name="Young S.K."/>
            <person name="Zeng Q."/>
            <person name="Gargeya S."/>
            <person name="Fitzgerald M."/>
            <person name="Haas B."/>
            <person name="Abouelleil A."/>
            <person name="Alvarado L."/>
            <person name="Arachchi H.M."/>
            <person name="Berlin A.M."/>
            <person name="Chapman S.B."/>
            <person name="Dewar J."/>
            <person name="Goldberg J."/>
            <person name="Griggs A."/>
            <person name="Gujja S."/>
            <person name="Hansen M."/>
            <person name="Howarth C."/>
            <person name="Imamovic A."/>
            <person name="Larimer J."/>
            <person name="McCowan C."/>
            <person name="Murphy C."/>
            <person name="Neiman D."/>
            <person name="Pearson M."/>
            <person name="Priest M."/>
            <person name="Roberts A."/>
            <person name="Saif S."/>
            <person name="Shea T."/>
            <person name="Sisk P."/>
            <person name="Sykes S."/>
            <person name="Wortman J."/>
            <person name="Nusbaum C."/>
            <person name="Birren B."/>
        </authorList>
    </citation>
    <scope>NUCLEOTIDE SEQUENCE [LARGE SCALE GENOMIC DNA]</scope>
    <source>
        <strain evidence="11 12">PRA339</strain>
    </source>
</reference>
<comment type="function">
    <text evidence="9">Component of the general transcription and DNA repair factor IIH (TFIIH) core complex which is involved in general and transcription-coupled nucleotide excision repair (NER) of damaged DNA.</text>
</comment>
<keyword evidence="5 9" id="KW-0805">Transcription regulation</keyword>
<dbReference type="Pfam" id="PF03849">
    <property type="entry name" value="Tfb2"/>
    <property type="match status" value="1"/>
</dbReference>
<evidence type="ECO:0000259" key="10">
    <source>
        <dbReference type="Pfam" id="PF18307"/>
    </source>
</evidence>
<evidence type="ECO:0000256" key="4">
    <source>
        <dbReference type="ARBA" id="ARBA00022763"/>
    </source>
</evidence>